<keyword evidence="4" id="KW-0812">Transmembrane</keyword>
<dbReference type="InterPro" id="IPR039426">
    <property type="entry name" value="TonB-dep_rcpt-like"/>
</dbReference>
<keyword evidence="5" id="KW-0732">Signal</keyword>
<dbReference type="Gene3D" id="2.40.170.20">
    <property type="entry name" value="TonB-dependent receptor, beta-barrel domain"/>
    <property type="match status" value="1"/>
</dbReference>
<evidence type="ECO:0000256" key="7">
    <source>
        <dbReference type="ARBA" id="ARBA00023237"/>
    </source>
</evidence>
<dbReference type="GO" id="GO:0009279">
    <property type="term" value="C:cell outer membrane"/>
    <property type="evidence" value="ECO:0007669"/>
    <property type="project" value="UniProtKB-SubCell"/>
</dbReference>
<evidence type="ECO:0000313" key="10">
    <source>
        <dbReference type="EMBL" id="SEG68634.1"/>
    </source>
</evidence>
<keyword evidence="7" id="KW-0998">Cell outer membrane</keyword>
<dbReference type="InterPro" id="IPR057601">
    <property type="entry name" value="Oar-like_b-barrel"/>
</dbReference>
<dbReference type="EMBL" id="FNVA01000009">
    <property type="protein sequence ID" value="SEG68634.1"/>
    <property type="molecule type" value="Genomic_DNA"/>
</dbReference>
<dbReference type="Pfam" id="PF25183">
    <property type="entry name" value="OMP_b-brl_4"/>
    <property type="match status" value="1"/>
</dbReference>
<proteinExistence type="predicted"/>
<dbReference type="AlphaFoldDB" id="A0A1H6C6P3"/>
<feature type="domain" description="TonB-dependent transporter Oar-like beta-barrel" evidence="9">
    <location>
        <begin position="29"/>
        <end position="589"/>
    </location>
</feature>
<dbReference type="InterPro" id="IPR036942">
    <property type="entry name" value="Beta-barrel_TonB_sf"/>
</dbReference>
<keyword evidence="11" id="KW-1185">Reference proteome</keyword>
<evidence type="ECO:0000256" key="6">
    <source>
        <dbReference type="ARBA" id="ARBA00023136"/>
    </source>
</evidence>
<keyword evidence="2" id="KW-0813">Transport</keyword>
<dbReference type="SUPFAM" id="SSF56935">
    <property type="entry name" value="Porins"/>
    <property type="match status" value="1"/>
</dbReference>
<gene>
    <name evidence="10" type="ORF">SAMN05421819_4266</name>
</gene>
<evidence type="ECO:0000256" key="2">
    <source>
        <dbReference type="ARBA" id="ARBA00022448"/>
    </source>
</evidence>
<sequence length="619" mass="67415">MWISFAEESCWLDIGNANATGGGTSSASGAFDPVGLTPPEGRSDMTGHLTDQLSWVKGRHQMRFGGEYRNARLDEFYKRHAVGAFTFDGTRVAAEIQAKNPSYNPDSFIAPLADFLSGQVSAASIAIGNPERFVYVNTWFLNAGDTWQITPKFNFNYGIRYDYGGPLHNSSQNMSIFRPALTSSNGLAFQGSQIANLYPRYFKNFSPRVGASYSLDSKTVFRAGYGFYADTPNLNPFLDNRPGNQAPNGVEGNPGGPNPVYTVGATAQAQTEIQSGVAIFPSALNGSPCSATSPCGVFSIDPNFRPSYNENYNANVERSLTPNVIAELGYVGSEARHLLSLLDINQAKPGVYATDSQRQVTRPYFSQYSQYGNINQVESIGTSNYNSLQATLRISNWHRLSSSTTYTWSHALDEVTAYRGALPQNNLNFKGDYGNSDFDTRNTFVSFISYQVPGTARFRALTNGWQLNSLLTFHGGQPFTVHASGDISGTNEGNDRAVQIGPARVGYQGQSTTANWIDLSAFADPTPGTFGTSRRNAFYAPGYSDVDFSVFKDTKITERVILQLRAEMFNLFNRTNFAPPSPSVGGSSQLYDTIGDYNGAPGIGAGEAFNTQLVGKIIF</sequence>
<protein>
    <submittedName>
        <fullName evidence="10">TonB dependent receptor</fullName>
    </submittedName>
</protein>
<name>A0A1H6C6P3_9BACT</name>
<dbReference type="Proteomes" id="UP000236728">
    <property type="component" value="Unassembled WGS sequence"/>
</dbReference>
<organism evidence="10 11">
    <name type="scientific">Bryocella elongata</name>
    <dbReference type="NCBI Taxonomy" id="863522"/>
    <lineage>
        <taxon>Bacteria</taxon>
        <taxon>Pseudomonadati</taxon>
        <taxon>Acidobacteriota</taxon>
        <taxon>Terriglobia</taxon>
        <taxon>Terriglobales</taxon>
        <taxon>Acidobacteriaceae</taxon>
        <taxon>Bryocella</taxon>
    </lineage>
</organism>
<evidence type="ECO:0000256" key="3">
    <source>
        <dbReference type="ARBA" id="ARBA00022452"/>
    </source>
</evidence>
<reference evidence="10 11" key="1">
    <citation type="submission" date="2016-10" db="EMBL/GenBank/DDBJ databases">
        <authorList>
            <person name="de Groot N.N."/>
        </authorList>
    </citation>
    <scope>NUCLEOTIDE SEQUENCE [LARGE SCALE GENOMIC DNA]</scope>
    <source>
        <strain evidence="10 11">DSM 22489</strain>
    </source>
</reference>
<feature type="region of interest" description="Disordered" evidence="8">
    <location>
        <begin position="23"/>
        <end position="43"/>
    </location>
</feature>
<comment type="subcellular location">
    <subcellularLocation>
        <location evidence="1">Cell outer membrane</location>
        <topology evidence="1">Multi-pass membrane protein</topology>
    </subcellularLocation>
</comment>
<evidence type="ECO:0000256" key="8">
    <source>
        <dbReference type="SAM" id="MobiDB-lite"/>
    </source>
</evidence>
<evidence type="ECO:0000313" key="11">
    <source>
        <dbReference type="Proteomes" id="UP000236728"/>
    </source>
</evidence>
<evidence type="ECO:0000256" key="5">
    <source>
        <dbReference type="ARBA" id="ARBA00022729"/>
    </source>
</evidence>
<evidence type="ECO:0000256" key="1">
    <source>
        <dbReference type="ARBA" id="ARBA00004571"/>
    </source>
</evidence>
<evidence type="ECO:0000259" key="9">
    <source>
        <dbReference type="Pfam" id="PF25183"/>
    </source>
</evidence>
<keyword evidence="6" id="KW-0472">Membrane</keyword>
<dbReference type="PANTHER" id="PTHR30069">
    <property type="entry name" value="TONB-DEPENDENT OUTER MEMBRANE RECEPTOR"/>
    <property type="match status" value="1"/>
</dbReference>
<dbReference type="PANTHER" id="PTHR30069:SF29">
    <property type="entry name" value="HEMOGLOBIN AND HEMOGLOBIN-HAPTOGLOBIN-BINDING PROTEIN 1-RELATED"/>
    <property type="match status" value="1"/>
</dbReference>
<dbReference type="GO" id="GO:0015344">
    <property type="term" value="F:siderophore uptake transmembrane transporter activity"/>
    <property type="evidence" value="ECO:0007669"/>
    <property type="project" value="TreeGrafter"/>
</dbReference>
<accession>A0A1H6C6P3</accession>
<keyword evidence="3" id="KW-1134">Transmembrane beta strand</keyword>
<evidence type="ECO:0000256" key="4">
    <source>
        <dbReference type="ARBA" id="ARBA00022692"/>
    </source>
</evidence>
<keyword evidence="10" id="KW-0675">Receptor</keyword>
<dbReference type="GO" id="GO:0044718">
    <property type="term" value="P:siderophore transmembrane transport"/>
    <property type="evidence" value="ECO:0007669"/>
    <property type="project" value="TreeGrafter"/>
</dbReference>